<accession>A0A0G4J670</accession>
<evidence type="ECO:0000313" key="2">
    <source>
        <dbReference type="EMBL" id="CEP03022.1"/>
    </source>
</evidence>
<dbReference type="AlphaFoldDB" id="A0A0G4J670"/>
<gene>
    <name evidence="2" type="ORF">PBRA_009240</name>
</gene>
<dbReference type="OrthoDB" id="2442109at2759"/>
<feature type="region of interest" description="Disordered" evidence="1">
    <location>
        <begin position="375"/>
        <end position="443"/>
    </location>
</feature>
<name>A0A0G4J670_PLABS</name>
<evidence type="ECO:0000313" key="3">
    <source>
        <dbReference type="Proteomes" id="UP000039324"/>
    </source>
</evidence>
<feature type="region of interest" description="Disordered" evidence="1">
    <location>
        <begin position="523"/>
        <end position="561"/>
    </location>
</feature>
<evidence type="ECO:0000256" key="1">
    <source>
        <dbReference type="SAM" id="MobiDB-lite"/>
    </source>
</evidence>
<proteinExistence type="predicted"/>
<sequence length="561" mass="63018">MSKTKLVWLKTRPEKEKFRHSKVCRVWYQPDQTVPPSSPIPSRRDEGADLLLPTIVPKGPRSPPAEKVMSPVEALDDPPPVHHDALSRHSLPWGFRYGAFDAVNTCAVDTGLMTVFILHKYLGLHIPASHPQLLEAVTLIGQGSHEEARFLWATRCLGYPSTGHHDMWNNFGDNFSNVVPDLFRMVIADRLLCSNSSCHNRVALRTRECALLDFDSRNIMQLSSSAVTQAMVDAYLGRDFDSQNGFLTCSAIDMTCVDPQESHVAACSGSLSLQSYVIQHYPPLVEIILHSDLPQRSAAWNTPQPVTLTFGAWQYDLAAMVVRNCRRNHFASLVLLRGEFVYYDGMMSPCVRKADSRTLNGHVLGRLWYLKTDRPARNADTSSEQTPRPATRVVPPDSRNDPPTPSETLPSVFPTMSDQGRSPGTSDHRSEQRGQQRRKRYPLGMSVQQVSVRGPKPLCQTCGNAIERDQRRLVIVTRNELRQWNKQLSYHLADECLTTGLTAAQKVELTTLLEADDILRTQLAGTGHEERDRRETRTPCPPFDPASAPLMANKKQRVERT</sequence>
<feature type="compositionally biased region" description="Basic and acidic residues" evidence="1">
    <location>
        <begin position="527"/>
        <end position="537"/>
    </location>
</feature>
<organism evidence="2 3">
    <name type="scientific">Plasmodiophora brassicae</name>
    <name type="common">Clubroot disease agent</name>
    <dbReference type="NCBI Taxonomy" id="37360"/>
    <lineage>
        <taxon>Eukaryota</taxon>
        <taxon>Sar</taxon>
        <taxon>Rhizaria</taxon>
        <taxon>Endomyxa</taxon>
        <taxon>Phytomyxea</taxon>
        <taxon>Plasmodiophorida</taxon>
        <taxon>Plasmodiophoridae</taxon>
        <taxon>Plasmodiophora</taxon>
    </lineage>
</organism>
<dbReference type="EMBL" id="CDSF01000137">
    <property type="protein sequence ID" value="CEP03022.1"/>
    <property type="molecule type" value="Genomic_DNA"/>
</dbReference>
<feature type="compositionally biased region" description="Polar residues" evidence="1">
    <location>
        <begin position="406"/>
        <end position="425"/>
    </location>
</feature>
<keyword evidence="3" id="KW-1185">Reference proteome</keyword>
<reference evidence="2 3" key="1">
    <citation type="submission" date="2015-02" db="EMBL/GenBank/DDBJ databases">
        <authorList>
            <person name="Chooi Y.-H."/>
        </authorList>
    </citation>
    <scope>NUCLEOTIDE SEQUENCE [LARGE SCALE GENOMIC DNA]</scope>
    <source>
        <strain evidence="2">E3</strain>
    </source>
</reference>
<feature type="compositionally biased region" description="Polar residues" evidence="1">
    <location>
        <begin position="379"/>
        <end position="388"/>
    </location>
</feature>
<dbReference type="Proteomes" id="UP000039324">
    <property type="component" value="Unassembled WGS sequence"/>
</dbReference>
<protein>
    <submittedName>
        <fullName evidence="2">Uncharacterized protein</fullName>
    </submittedName>
</protein>